<dbReference type="Gene3D" id="3.40.50.880">
    <property type="match status" value="1"/>
</dbReference>
<name>A0A366RH87_9HYPO</name>
<dbReference type="CDD" id="cd03139">
    <property type="entry name" value="GATase1_PfpI_2"/>
    <property type="match status" value="1"/>
</dbReference>
<sequence length="234" mass="25918">MAPIQFGTLLYDFQALDVIGPIDVFNSCSKEYLKECEPMMEVDADAMSRAKEFNFHFIGLNRDPVTIARKLSFLPTTTVEECPELDILLLGGPDPSTFELDPKYAEFIRRHVAAGKLLLTTCTGAMLAAQAGVLDGKNATINHGAVSFMKQKFPNVKWTDEKKWIIDGNIWTSGGAVAGMDMCAQWIIENSGLDVLTLGSSLLDYEPRDIDGILNVIPKRFDENGKQLPTHVFK</sequence>
<comment type="caution">
    <text evidence="2">The sequence shown here is derived from an EMBL/GenBank/DDBJ whole genome shotgun (WGS) entry which is preliminary data.</text>
</comment>
<dbReference type="PANTHER" id="PTHR43130:SF7">
    <property type="entry name" value="DJ-1_PFPI DOMAIN-CONTAINING PROTEIN"/>
    <property type="match status" value="1"/>
</dbReference>
<accession>A0A366RH87</accession>
<dbReference type="RefSeq" id="XP_031014847.1">
    <property type="nucleotide sequence ID" value="XM_031161044.1"/>
</dbReference>
<proteinExistence type="predicted"/>
<feature type="domain" description="DJ-1/PfpI" evidence="1">
    <location>
        <begin position="13"/>
        <end position="185"/>
    </location>
</feature>
<dbReference type="PANTHER" id="PTHR43130">
    <property type="entry name" value="ARAC-FAMILY TRANSCRIPTIONAL REGULATOR"/>
    <property type="match status" value="1"/>
</dbReference>
<dbReference type="OrthoDB" id="543156at2759"/>
<dbReference type="SUPFAM" id="SSF52317">
    <property type="entry name" value="Class I glutamine amidotransferase-like"/>
    <property type="match status" value="1"/>
</dbReference>
<dbReference type="AlphaFoldDB" id="A0A366RH87"/>
<dbReference type="InterPro" id="IPR029062">
    <property type="entry name" value="Class_I_gatase-like"/>
</dbReference>
<keyword evidence="3" id="KW-1185">Reference proteome</keyword>
<dbReference type="GeneID" id="41996340"/>
<dbReference type="InterPro" id="IPR052158">
    <property type="entry name" value="INH-QAR"/>
</dbReference>
<evidence type="ECO:0000313" key="3">
    <source>
        <dbReference type="Proteomes" id="UP000253153"/>
    </source>
</evidence>
<gene>
    <name evidence="2" type="ORF">FIESC28_06902</name>
</gene>
<organism evidence="2 3">
    <name type="scientific">Fusarium coffeatum</name>
    <dbReference type="NCBI Taxonomy" id="231269"/>
    <lineage>
        <taxon>Eukaryota</taxon>
        <taxon>Fungi</taxon>
        <taxon>Dikarya</taxon>
        <taxon>Ascomycota</taxon>
        <taxon>Pezizomycotina</taxon>
        <taxon>Sordariomycetes</taxon>
        <taxon>Hypocreomycetidae</taxon>
        <taxon>Hypocreales</taxon>
        <taxon>Nectriaceae</taxon>
        <taxon>Fusarium</taxon>
        <taxon>Fusarium incarnatum-equiseti species complex</taxon>
    </lineage>
</organism>
<dbReference type="Proteomes" id="UP000253153">
    <property type="component" value="Unassembled WGS sequence"/>
</dbReference>
<protein>
    <recommendedName>
        <fullName evidence="1">DJ-1/PfpI domain-containing protein</fullName>
    </recommendedName>
</protein>
<dbReference type="InterPro" id="IPR002818">
    <property type="entry name" value="DJ-1/PfpI"/>
</dbReference>
<evidence type="ECO:0000259" key="1">
    <source>
        <dbReference type="Pfam" id="PF01965"/>
    </source>
</evidence>
<dbReference type="EMBL" id="QKXC01000142">
    <property type="protein sequence ID" value="RBR16493.1"/>
    <property type="molecule type" value="Genomic_DNA"/>
</dbReference>
<evidence type="ECO:0000313" key="2">
    <source>
        <dbReference type="EMBL" id="RBR16493.1"/>
    </source>
</evidence>
<reference evidence="2 3" key="1">
    <citation type="submission" date="2018-06" db="EMBL/GenBank/DDBJ databases">
        <title>Fusarium incarnatum-equiseti species complex species 28.</title>
        <authorList>
            <person name="Gardiner D.M."/>
        </authorList>
    </citation>
    <scope>NUCLEOTIDE SEQUENCE [LARGE SCALE GENOMIC DNA]</scope>
    <source>
        <strain evidence="2 3">FIESC_28</strain>
    </source>
</reference>
<dbReference type="Pfam" id="PF01965">
    <property type="entry name" value="DJ-1_PfpI"/>
    <property type="match status" value="1"/>
</dbReference>